<evidence type="ECO:0000313" key="2">
    <source>
        <dbReference type="Proteomes" id="UP001225316"/>
    </source>
</evidence>
<comment type="caution">
    <text evidence="1">The sequence shown here is derived from an EMBL/GenBank/DDBJ whole genome shotgun (WGS) entry which is preliminary data.</text>
</comment>
<evidence type="ECO:0000313" key="1">
    <source>
        <dbReference type="EMBL" id="MDQ8208564.1"/>
    </source>
</evidence>
<dbReference type="Proteomes" id="UP001225316">
    <property type="component" value="Unassembled WGS sequence"/>
</dbReference>
<sequence length="486" mass="55390">MIQPQASYVFDSAAAAENGDLTACSEGAGDEVQARVGDIAPAVTHDGYRGVWFRLGFHFEYGDKYSGGLGTYTANHQPMAQYVAEVDRTYFVYGGTPAVDQRKLIIFVSYYDHATGLLPRPVALYFDPSVDDPHDNACLHVDSRGYVWVFKSGRGRRRPGLIFRSCEPYELLEFEKVGVQEFTYPQIWQGEAGQEMFMLFTKYFPGTKYGPARHLFWKHSQDGRQWSEDHPLAEFGGHYQTSGRWQGPRGETKFATFFNYHPESQVDRRTNVYYAQTTNSGRTWTTASGEVLDLPLRQADNSALILPLLDQQHYMYTCDLNFDQHGHPVLLFIVSRSGEPGPAGSPREWVLMHWNGSDWERRVITQSDHNYDMGSLHIEGNVWRIVGPTGKAPQQWGTGGEMEMWLSYDAGQTWCRERALTAESAYNHSYARRPLDAHPDFAVFWADGDATEISCSRLYFSNRDGSRVYRLPYNMDEAFTAPERVR</sequence>
<name>A0ABU1AWM7_9BACT</name>
<protein>
    <submittedName>
        <fullName evidence="1">BNR-4 repeat-containing protein</fullName>
    </submittedName>
</protein>
<dbReference type="InterPro" id="IPR036278">
    <property type="entry name" value="Sialidase_sf"/>
</dbReference>
<organism evidence="1 2">
    <name type="scientific">Thalassobacterium maritimum</name>
    <dbReference type="NCBI Taxonomy" id="3041265"/>
    <lineage>
        <taxon>Bacteria</taxon>
        <taxon>Pseudomonadati</taxon>
        <taxon>Verrucomicrobiota</taxon>
        <taxon>Opitutia</taxon>
        <taxon>Puniceicoccales</taxon>
        <taxon>Coraliomargaritaceae</taxon>
        <taxon>Thalassobacterium</taxon>
    </lineage>
</organism>
<proteinExistence type="predicted"/>
<dbReference type="Pfam" id="PF15892">
    <property type="entry name" value="BNR_4"/>
    <property type="match status" value="1"/>
</dbReference>
<keyword evidence="2" id="KW-1185">Reference proteome</keyword>
<dbReference type="RefSeq" id="WP_308951186.1">
    <property type="nucleotide sequence ID" value="NZ_JARXHW010000034.1"/>
</dbReference>
<dbReference type="EMBL" id="JARXHW010000034">
    <property type="protein sequence ID" value="MDQ8208564.1"/>
    <property type="molecule type" value="Genomic_DNA"/>
</dbReference>
<gene>
    <name evidence="1" type="ORF">QEH52_13650</name>
</gene>
<dbReference type="SUPFAM" id="SSF50939">
    <property type="entry name" value="Sialidases"/>
    <property type="match status" value="1"/>
</dbReference>
<reference evidence="1 2" key="1">
    <citation type="submission" date="2023-04" db="EMBL/GenBank/DDBJ databases">
        <title>A novel bacteria isolated from coastal sediment.</title>
        <authorList>
            <person name="Liu X.-J."/>
            <person name="Du Z.-J."/>
        </authorList>
    </citation>
    <scope>NUCLEOTIDE SEQUENCE [LARGE SCALE GENOMIC DNA]</scope>
    <source>
        <strain evidence="1 2">SDUM461003</strain>
    </source>
</reference>
<accession>A0ABU1AWM7</accession>